<feature type="compositionally biased region" description="Acidic residues" evidence="1">
    <location>
        <begin position="46"/>
        <end position="56"/>
    </location>
</feature>
<feature type="region of interest" description="Disordered" evidence="1">
    <location>
        <begin position="41"/>
        <end position="82"/>
    </location>
</feature>
<keyword evidence="3" id="KW-1185">Reference proteome</keyword>
<dbReference type="PANTHER" id="PTHR37540:SF5">
    <property type="entry name" value="TRANSCRIPTION FACTOR DOMAIN-CONTAINING PROTEIN"/>
    <property type="match status" value="1"/>
</dbReference>
<dbReference type="AlphaFoldDB" id="A0A1Q5Q623"/>
<accession>A0A1Q5Q623</accession>
<dbReference type="EMBL" id="LFMY01000022">
    <property type="protein sequence ID" value="OKL55316.1"/>
    <property type="molecule type" value="Genomic_DNA"/>
</dbReference>
<dbReference type="STRING" id="1441469.A0A1Q5Q623"/>
<dbReference type="GeneID" id="31009151"/>
<dbReference type="OrthoDB" id="3469466at2759"/>
<dbReference type="RefSeq" id="XP_020115437.1">
    <property type="nucleotide sequence ID" value="XM_020265325.1"/>
</dbReference>
<evidence type="ECO:0008006" key="4">
    <source>
        <dbReference type="Google" id="ProtNLM"/>
    </source>
</evidence>
<comment type="caution">
    <text evidence="2">The sequence shown here is derived from an EMBL/GenBank/DDBJ whole genome shotgun (WGS) entry which is preliminary data.</text>
</comment>
<sequence>MPNDKFIFVNAPTIINAGPRDARRELRSQLMRRVYFKKYQVSPPPSEDDLANVNEEESVRSPKSGRRGHSLVNTTVSPPAEYDTEVSQTLQEKYGLVLRNSPVSNLPTPPDDNEQDVPQPDNAMHQVSPPKPANARKKTPKHIMRTKNLYVDKNKQRIMGDPNKIVVASFTSYFDYACNTQDSPNSNVLLQHYTRVILPALRVANEWRQNMFLEYVQANPEPLLFHTLCLTSSIHLDKIMLWNGVEAQRRQRELEQSHYRYTCLRELRKALIKPKYGTVGFDAILVGLCMLAICDPVGDLPASVDTMDHNPFSHALLSLGALNIFGYEPIHPVHWKGLLTLIDQHGGFDSLRMYGSKWKISYTALKYSTHTDTKPAFPVCNERGESLVNFTPLEILHISPSSLPSISGTGFLELNWFSIRNSIQRTFVELGQLAESMHKLMPHRDDVVVRDRLTDARNLIQYRFSNLPLMTGDPRLIVDLSTDGKDKDMNTSSTKIMEIASIVYGMCWLVGHLFTTHVTFPVPSCRRFRVKTVLPLRELVDKCGHALKCHPVFMKLQLWCMVIGGIAAEDIDTDLRQWTVIQTRILCYKLGLQDWEEVTTVMRSFAWMESACGYGGRKLWAEVQNWP</sequence>
<organism evidence="2 3">
    <name type="scientific">Talaromyces atroroseus</name>
    <dbReference type="NCBI Taxonomy" id="1441469"/>
    <lineage>
        <taxon>Eukaryota</taxon>
        <taxon>Fungi</taxon>
        <taxon>Dikarya</taxon>
        <taxon>Ascomycota</taxon>
        <taxon>Pezizomycotina</taxon>
        <taxon>Eurotiomycetes</taxon>
        <taxon>Eurotiomycetidae</taxon>
        <taxon>Eurotiales</taxon>
        <taxon>Trichocomaceae</taxon>
        <taxon>Talaromyces</taxon>
        <taxon>Talaromyces sect. Trachyspermi</taxon>
    </lineage>
</organism>
<dbReference type="Proteomes" id="UP000214365">
    <property type="component" value="Unassembled WGS sequence"/>
</dbReference>
<name>A0A1Q5Q623_TALAT</name>
<protein>
    <recommendedName>
        <fullName evidence="4">Transcription factor domain-containing protein</fullName>
    </recommendedName>
</protein>
<reference evidence="2 3" key="1">
    <citation type="submission" date="2015-06" db="EMBL/GenBank/DDBJ databases">
        <title>Talaromyces atroroseus IBT 11181 draft genome.</title>
        <authorList>
            <person name="Rasmussen K.B."/>
            <person name="Rasmussen S."/>
            <person name="Petersen B."/>
            <person name="Sicheritz-Ponten T."/>
            <person name="Mortensen U.H."/>
            <person name="Thrane U."/>
        </authorList>
    </citation>
    <scope>NUCLEOTIDE SEQUENCE [LARGE SCALE GENOMIC DNA]</scope>
    <source>
        <strain evidence="2 3">IBT 11181</strain>
    </source>
</reference>
<evidence type="ECO:0000256" key="1">
    <source>
        <dbReference type="SAM" id="MobiDB-lite"/>
    </source>
</evidence>
<proteinExistence type="predicted"/>
<gene>
    <name evidence="2" type="ORF">UA08_09395</name>
</gene>
<dbReference type="PANTHER" id="PTHR37540">
    <property type="entry name" value="TRANSCRIPTION FACTOR (ACR-2), PUTATIVE-RELATED-RELATED"/>
    <property type="match status" value="1"/>
</dbReference>
<evidence type="ECO:0000313" key="2">
    <source>
        <dbReference type="EMBL" id="OKL55316.1"/>
    </source>
</evidence>
<evidence type="ECO:0000313" key="3">
    <source>
        <dbReference type="Proteomes" id="UP000214365"/>
    </source>
</evidence>
<feature type="region of interest" description="Disordered" evidence="1">
    <location>
        <begin position="100"/>
        <end position="140"/>
    </location>
</feature>